<dbReference type="SUPFAM" id="SSF88659">
    <property type="entry name" value="Sigma3 and sigma4 domains of RNA polymerase sigma factors"/>
    <property type="match status" value="1"/>
</dbReference>
<dbReference type="InterPro" id="IPR036388">
    <property type="entry name" value="WH-like_DNA-bd_sf"/>
</dbReference>
<dbReference type="RefSeq" id="WP_011041117.1">
    <property type="nucleotide sequence ID" value="NC_003910.7"/>
</dbReference>
<evidence type="ECO:0000259" key="5">
    <source>
        <dbReference type="Pfam" id="PF04542"/>
    </source>
</evidence>
<name>Q48AA3_COLP3</name>
<dbReference type="Gene3D" id="1.10.10.10">
    <property type="entry name" value="Winged helix-like DNA-binding domain superfamily/Winged helix DNA-binding domain"/>
    <property type="match status" value="1"/>
</dbReference>
<keyword evidence="3" id="KW-0731">Sigma factor</keyword>
<dbReference type="InterPro" id="IPR039425">
    <property type="entry name" value="RNA_pol_sigma-70-like"/>
</dbReference>
<evidence type="ECO:0000256" key="1">
    <source>
        <dbReference type="ARBA" id="ARBA00010641"/>
    </source>
</evidence>
<comment type="similarity">
    <text evidence="1">Belongs to the sigma-70 factor family. ECF subfamily.</text>
</comment>
<evidence type="ECO:0000259" key="6">
    <source>
        <dbReference type="Pfam" id="PF08281"/>
    </source>
</evidence>
<accession>Q48AA3</accession>
<dbReference type="PANTHER" id="PTHR43133:SF63">
    <property type="entry name" value="RNA POLYMERASE SIGMA FACTOR FECI-RELATED"/>
    <property type="match status" value="1"/>
</dbReference>
<evidence type="ECO:0000313" key="8">
    <source>
        <dbReference type="Proteomes" id="UP000000547"/>
    </source>
</evidence>
<sequence length="189" mass="22061">MIKESTLHISFMAVRQTMRRVISRIVPPREVEDIVQETYVRICQVENKEAIKQPRSFLLKTAKNLAIDHLKRADIRLVDTVDNMAEFEHLVSADDAIYQQVATDKEFAQFCEAIRQLPIQCRKAFVLKKVYGYSQKEIAKKLAISESTVEKHIGLGVKRCTYFMMQLTKEERTETMKNSKKTHQVRRDL</sequence>
<dbReference type="HOGENOM" id="CLU_047691_12_2_6"/>
<dbReference type="AlphaFoldDB" id="Q48AA3"/>
<organism evidence="7 8">
    <name type="scientific">Colwellia psychrerythraea (strain 34H / ATCC BAA-681)</name>
    <name type="common">Vibrio psychroerythus</name>
    <dbReference type="NCBI Taxonomy" id="167879"/>
    <lineage>
        <taxon>Bacteria</taxon>
        <taxon>Pseudomonadati</taxon>
        <taxon>Pseudomonadota</taxon>
        <taxon>Gammaproteobacteria</taxon>
        <taxon>Alteromonadales</taxon>
        <taxon>Colwelliaceae</taxon>
        <taxon>Colwellia</taxon>
    </lineage>
</organism>
<dbReference type="InterPro" id="IPR014284">
    <property type="entry name" value="RNA_pol_sigma-70_dom"/>
</dbReference>
<dbReference type="EMBL" id="CP000083">
    <property type="protein sequence ID" value="AAZ26240.1"/>
    <property type="molecule type" value="Genomic_DNA"/>
</dbReference>
<feature type="domain" description="RNA polymerase sigma factor 70 region 4 type 2" evidence="6">
    <location>
        <begin position="112"/>
        <end position="160"/>
    </location>
</feature>
<gene>
    <name evidence="7" type="ordered locus">CPS_0243</name>
</gene>
<evidence type="ECO:0000256" key="4">
    <source>
        <dbReference type="ARBA" id="ARBA00023163"/>
    </source>
</evidence>
<keyword evidence="4" id="KW-0804">Transcription</keyword>
<reference evidence="7" key="1">
    <citation type="journal article" date="2005" name="Proc. Natl. Acad. Sci. U.S.A.">
        <title>The psychrophilic lifestyle as revealed by the genome sequence of Colwellia psychrerythraea 34H through genomic and proteomic analyses.</title>
        <authorList>
            <person name="Methe B.A."/>
            <person name="Nelson K.E."/>
            <person name="Deming J.W."/>
            <person name="Momen B."/>
            <person name="Melamud E."/>
            <person name="Zhang X."/>
            <person name="Moult J."/>
            <person name="Madupu R."/>
            <person name="Nelson W.C."/>
            <person name="Dodson R.J."/>
            <person name="Brinkac L.M."/>
            <person name="Daugherty S.C."/>
            <person name="Durkin A.S."/>
            <person name="DeBoy R.T."/>
            <person name="Kolonay J.F."/>
            <person name="Sullivan S.A."/>
            <person name="Zhou L."/>
            <person name="Davidsen T.M."/>
            <person name="Wu M."/>
            <person name="Huston A.L."/>
            <person name="Lewis M."/>
            <person name="Weaver B."/>
            <person name="Weidman J.F."/>
            <person name="Khouri H."/>
            <person name="Utterback T.R."/>
            <person name="Feldblyum T.V."/>
            <person name="Fraser C.M."/>
        </authorList>
    </citation>
    <scope>NUCLEOTIDE SEQUENCE [LARGE SCALE GENOMIC DNA]</scope>
    <source>
        <strain evidence="7">34H</strain>
    </source>
</reference>
<dbReference type="Proteomes" id="UP000000547">
    <property type="component" value="Chromosome"/>
</dbReference>
<dbReference type="Gene3D" id="1.10.1740.10">
    <property type="match status" value="1"/>
</dbReference>
<dbReference type="KEGG" id="cps:CPS_0243"/>
<dbReference type="SUPFAM" id="SSF88946">
    <property type="entry name" value="Sigma2 domain of RNA polymerase sigma factors"/>
    <property type="match status" value="1"/>
</dbReference>
<evidence type="ECO:0000313" key="7">
    <source>
        <dbReference type="EMBL" id="AAZ26240.1"/>
    </source>
</evidence>
<dbReference type="InterPro" id="IPR007627">
    <property type="entry name" value="RNA_pol_sigma70_r2"/>
</dbReference>
<dbReference type="NCBIfam" id="TIGR02937">
    <property type="entry name" value="sigma70-ECF"/>
    <property type="match status" value="1"/>
</dbReference>
<proteinExistence type="inferred from homology"/>
<dbReference type="GO" id="GO:0003677">
    <property type="term" value="F:DNA binding"/>
    <property type="evidence" value="ECO:0007669"/>
    <property type="project" value="InterPro"/>
</dbReference>
<dbReference type="STRING" id="167879.CPS_0243"/>
<evidence type="ECO:0000256" key="3">
    <source>
        <dbReference type="ARBA" id="ARBA00023082"/>
    </source>
</evidence>
<keyword evidence="2" id="KW-0805">Transcription regulation</keyword>
<evidence type="ECO:0000256" key="2">
    <source>
        <dbReference type="ARBA" id="ARBA00023015"/>
    </source>
</evidence>
<dbReference type="InterPro" id="IPR013324">
    <property type="entry name" value="RNA_pol_sigma_r3/r4-like"/>
</dbReference>
<protein>
    <submittedName>
        <fullName evidence="7">Putative RNA polymerase sigma-70 factor FecI</fullName>
    </submittedName>
</protein>
<dbReference type="InterPro" id="IPR013249">
    <property type="entry name" value="RNA_pol_sigma70_r4_t2"/>
</dbReference>
<dbReference type="Pfam" id="PF08281">
    <property type="entry name" value="Sigma70_r4_2"/>
    <property type="match status" value="1"/>
</dbReference>
<dbReference type="PANTHER" id="PTHR43133">
    <property type="entry name" value="RNA POLYMERASE ECF-TYPE SIGMA FACTO"/>
    <property type="match status" value="1"/>
</dbReference>
<feature type="domain" description="RNA polymerase sigma-70 region 2" evidence="5">
    <location>
        <begin position="13"/>
        <end position="74"/>
    </location>
</feature>
<dbReference type="InterPro" id="IPR013325">
    <property type="entry name" value="RNA_pol_sigma_r2"/>
</dbReference>
<dbReference type="Pfam" id="PF04542">
    <property type="entry name" value="Sigma70_r2"/>
    <property type="match status" value="1"/>
</dbReference>
<dbReference type="GO" id="GO:0016987">
    <property type="term" value="F:sigma factor activity"/>
    <property type="evidence" value="ECO:0007669"/>
    <property type="project" value="UniProtKB-KW"/>
</dbReference>
<dbReference type="GO" id="GO:0006352">
    <property type="term" value="P:DNA-templated transcription initiation"/>
    <property type="evidence" value="ECO:0007669"/>
    <property type="project" value="InterPro"/>
</dbReference>